<gene>
    <name evidence="2" type="primary">ga17972</name>
    <name evidence="2" type="ORF">PR202_ga17972</name>
</gene>
<evidence type="ECO:0000313" key="2">
    <source>
        <dbReference type="EMBL" id="GJN00767.1"/>
    </source>
</evidence>
<dbReference type="EMBL" id="BQKI01000008">
    <property type="protein sequence ID" value="GJN00767.1"/>
    <property type="molecule type" value="Genomic_DNA"/>
</dbReference>
<feature type="compositionally biased region" description="Polar residues" evidence="1">
    <location>
        <begin position="19"/>
        <end position="38"/>
    </location>
</feature>
<reference evidence="2" key="2">
    <citation type="submission" date="2021-12" db="EMBL/GenBank/DDBJ databases">
        <title>Resequencing data analysis of finger millet.</title>
        <authorList>
            <person name="Hatakeyama M."/>
            <person name="Aluri S."/>
            <person name="Balachadran M.T."/>
            <person name="Sivarajan S.R."/>
            <person name="Poveda L."/>
            <person name="Shimizu-Inatsugi R."/>
            <person name="Schlapbach R."/>
            <person name="Sreeman S.M."/>
            <person name="Shimizu K.K."/>
        </authorList>
    </citation>
    <scope>NUCLEOTIDE SEQUENCE</scope>
</reference>
<dbReference type="AlphaFoldDB" id="A0AAV5CQH4"/>
<dbReference type="Proteomes" id="UP001054889">
    <property type="component" value="Unassembled WGS sequence"/>
</dbReference>
<reference evidence="2" key="1">
    <citation type="journal article" date="2018" name="DNA Res.">
        <title>Multiple hybrid de novo genome assembly of finger millet, an orphan allotetraploid crop.</title>
        <authorList>
            <person name="Hatakeyama M."/>
            <person name="Aluri S."/>
            <person name="Balachadran M.T."/>
            <person name="Sivarajan S.R."/>
            <person name="Patrignani A."/>
            <person name="Gruter S."/>
            <person name="Poveda L."/>
            <person name="Shimizu-Inatsugi R."/>
            <person name="Baeten J."/>
            <person name="Francoijs K.J."/>
            <person name="Nataraja K.N."/>
            <person name="Reddy Y.A.N."/>
            <person name="Phadnis S."/>
            <person name="Ravikumar R.L."/>
            <person name="Schlapbach R."/>
            <person name="Sreeman S.M."/>
            <person name="Shimizu K.K."/>
        </authorList>
    </citation>
    <scope>NUCLEOTIDE SEQUENCE</scope>
</reference>
<name>A0AAV5CQH4_ELECO</name>
<evidence type="ECO:0000256" key="1">
    <source>
        <dbReference type="SAM" id="MobiDB-lite"/>
    </source>
</evidence>
<accession>A0AAV5CQH4</accession>
<feature type="region of interest" description="Disordered" evidence="1">
    <location>
        <begin position="19"/>
        <end position="39"/>
    </location>
</feature>
<protein>
    <submittedName>
        <fullName evidence="2">Uncharacterized protein</fullName>
    </submittedName>
</protein>
<keyword evidence="3" id="KW-1185">Reference proteome</keyword>
<proteinExistence type="predicted"/>
<sequence length="116" mass="13014">MLTVVPGLSAMKNPVESFFSSGDGSTNTPRDPSSTTAGYLTRPPLIEEIMVPSVVSELANIRGQVRPHHGRPLHHRVHAKTVTFHLPVVTLDSNTEIVLRATWWHTRRRRRQARSC</sequence>
<organism evidence="2 3">
    <name type="scientific">Eleusine coracana subsp. coracana</name>
    <dbReference type="NCBI Taxonomy" id="191504"/>
    <lineage>
        <taxon>Eukaryota</taxon>
        <taxon>Viridiplantae</taxon>
        <taxon>Streptophyta</taxon>
        <taxon>Embryophyta</taxon>
        <taxon>Tracheophyta</taxon>
        <taxon>Spermatophyta</taxon>
        <taxon>Magnoliopsida</taxon>
        <taxon>Liliopsida</taxon>
        <taxon>Poales</taxon>
        <taxon>Poaceae</taxon>
        <taxon>PACMAD clade</taxon>
        <taxon>Chloridoideae</taxon>
        <taxon>Cynodonteae</taxon>
        <taxon>Eleusininae</taxon>
        <taxon>Eleusine</taxon>
    </lineage>
</organism>
<comment type="caution">
    <text evidence="2">The sequence shown here is derived from an EMBL/GenBank/DDBJ whole genome shotgun (WGS) entry which is preliminary data.</text>
</comment>
<evidence type="ECO:0000313" key="3">
    <source>
        <dbReference type="Proteomes" id="UP001054889"/>
    </source>
</evidence>